<evidence type="ECO:0008006" key="13">
    <source>
        <dbReference type="Google" id="ProtNLM"/>
    </source>
</evidence>
<dbReference type="SUPFAM" id="SSF55785">
    <property type="entry name" value="PYP-like sensor domain (PAS domain)"/>
    <property type="match status" value="1"/>
</dbReference>
<evidence type="ECO:0000256" key="2">
    <source>
        <dbReference type="ARBA" id="ARBA00007665"/>
    </source>
</evidence>
<dbReference type="PROSITE" id="PS50888">
    <property type="entry name" value="BHLH"/>
    <property type="match status" value="1"/>
</dbReference>
<keyword evidence="5" id="KW-0810">Translation regulation</keyword>
<dbReference type="InterPro" id="IPR016135">
    <property type="entry name" value="UBQ-conjugating_enzyme/RWD"/>
</dbReference>
<dbReference type="SMART" id="SM00091">
    <property type="entry name" value="PAS"/>
    <property type="match status" value="1"/>
</dbReference>
<dbReference type="InterPro" id="IPR035965">
    <property type="entry name" value="PAS-like_dom_sf"/>
</dbReference>
<dbReference type="AlphaFoldDB" id="A0A2A2L6A7"/>
<feature type="domain" description="RWD" evidence="10">
    <location>
        <begin position="12"/>
        <end position="107"/>
    </location>
</feature>
<evidence type="ECO:0000256" key="1">
    <source>
        <dbReference type="ARBA" id="ARBA00004496"/>
    </source>
</evidence>
<dbReference type="PANTHER" id="PTHR16301:SF25">
    <property type="entry name" value="PROTEIN IMPACT"/>
    <property type="match status" value="1"/>
</dbReference>
<evidence type="ECO:0000313" key="11">
    <source>
        <dbReference type="EMBL" id="PAV81712.1"/>
    </source>
</evidence>
<dbReference type="EMBL" id="LIAE01007139">
    <property type="protein sequence ID" value="PAV81712.1"/>
    <property type="molecule type" value="Genomic_DNA"/>
</dbReference>
<dbReference type="PROSITE" id="PS50908">
    <property type="entry name" value="RWD"/>
    <property type="match status" value="1"/>
</dbReference>
<dbReference type="InterPro" id="IPR036956">
    <property type="entry name" value="Impact_N_sf"/>
</dbReference>
<evidence type="ECO:0000256" key="6">
    <source>
        <dbReference type="ARBA" id="ARBA00023016"/>
    </source>
</evidence>
<dbReference type="Gene3D" id="3.30.450.20">
    <property type="entry name" value="PAS domain"/>
    <property type="match status" value="1"/>
</dbReference>
<dbReference type="CDD" id="cd00130">
    <property type="entry name" value="PAS"/>
    <property type="match status" value="1"/>
</dbReference>
<dbReference type="InterPro" id="IPR023582">
    <property type="entry name" value="Impact"/>
</dbReference>
<dbReference type="SUPFAM" id="SSF54211">
    <property type="entry name" value="Ribosomal protein S5 domain 2-like"/>
    <property type="match status" value="1"/>
</dbReference>
<accession>A0A2A2L6A7</accession>
<reference evidence="11 12" key="1">
    <citation type="journal article" date="2017" name="Curr. Biol.">
        <title>Genome architecture and evolution of a unichromosomal asexual nematode.</title>
        <authorList>
            <person name="Fradin H."/>
            <person name="Zegar C."/>
            <person name="Gutwein M."/>
            <person name="Lucas J."/>
            <person name="Kovtun M."/>
            <person name="Corcoran D."/>
            <person name="Baugh L.R."/>
            <person name="Kiontke K."/>
            <person name="Gunsalus K."/>
            <person name="Fitch D.H."/>
            <person name="Piano F."/>
        </authorList>
    </citation>
    <scope>NUCLEOTIDE SEQUENCE [LARGE SCALE GENOMIC DNA]</scope>
    <source>
        <strain evidence="11">PF1309</strain>
    </source>
</reference>
<feature type="domain" description="BHLH" evidence="9">
    <location>
        <begin position="277"/>
        <end position="331"/>
    </location>
</feature>
<dbReference type="GO" id="GO:0006446">
    <property type="term" value="P:regulation of translational initiation"/>
    <property type="evidence" value="ECO:0007669"/>
    <property type="project" value="TreeGrafter"/>
</dbReference>
<dbReference type="GO" id="GO:0046983">
    <property type="term" value="F:protein dimerization activity"/>
    <property type="evidence" value="ECO:0007669"/>
    <property type="project" value="InterPro"/>
</dbReference>
<dbReference type="SUPFAM" id="SSF54495">
    <property type="entry name" value="UBC-like"/>
    <property type="match status" value="1"/>
</dbReference>
<protein>
    <recommendedName>
        <fullName evidence="13">RWD domain-containing protein</fullName>
    </recommendedName>
</protein>
<dbReference type="CDD" id="cd23821">
    <property type="entry name" value="RWD_IMPACT"/>
    <property type="match status" value="1"/>
</dbReference>
<dbReference type="GO" id="GO:0005737">
    <property type="term" value="C:cytoplasm"/>
    <property type="evidence" value="ECO:0007669"/>
    <property type="project" value="UniProtKB-SubCell"/>
</dbReference>
<dbReference type="InterPro" id="IPR011598">
    <property type="entry name" value="bHLH_dom"/>
</dbReference>
<evidence type="ECO:0000256" key="3">
    <source>
        <dbReference type="ARBA" id="ARBA00022490"/>
    </source>
</evidence>
<feature type="region of interest" description="Disordered" evidence="7">
    <location>
        <begin position="120"/>
        <end position="141"/>
    </location>
</feature>
<dbReference type="Pfam" id="PF01205">
    <property type="entry name" value="Impact_N"/>
    <property type="match status" value="1"/>
</dbReference>
<dbReference type="PROSITE" id="PS50112">
    <property type="entry name" value="PAS"/>
    <property type="match status" value="1"/>
</dbReference>
<dbReference type="InterPro" id="IPR020568">
    <property type="entry name" value="Ribosomal_Su5_D2-typ_SF"/>
</dbReference>
<dbReference type="InterPro" id="IPR006575">
    <property type="entry name" value="RWD_dom"/>
</dbReference>
<proteinExistence type="inferred from homology"/>
<dbReference type="Pfam" id="PF05773">
    <property type="entry name" value="RWD"/>
    <property type="match status" value="1"/>
</dbReference>
<comment type="similarity">
    <text evidence="2">Belongs to the IMPACT family.</text>
</comment>
<comment type="subcellular location">
    <subcellularLocation>
        <location evidence="1">Cytoplasm</location>
    </subcellularLocation>
</comment>
<feature type="compositionally biased region" description="Low complexity" evidence="7">
    <location>
        <begin position="128"/>
        <end position="138"/>
    </location>
</feature>
<dbReference type="InterPro" id="IPR001498">
    <property type="entry name" value="Impact_N"/>
</dbReference>
<keyword evidence="3" id="KW-0963">Cytoplasm</keyword>
<keyword evidence="6" id="KW-0346">Stress response</keyword>
<name>A0A2A2L6A7_9BILA</name>
<evidence type="ECO:0000259" key="9">
    <source>
        <dbReference type="PROSITE" id="PS50888"/>
    </source>
</evidence>
<evidence type="ECO:0000313" key="12">
    <source>
        <dbReference type="Proteomes" id="UP000218231"/>
    </source>
</evidence>
<evidence type="ECO:0000259" key="10">
    <source>
        <dbReference type="PROSITE" id="PS50908"/>
    </source>
</evidence>
<dbReference type="SMART" id="SM00591">
    <property type="entry name" value="RWD"/>
    <property type="match status" value="1"/>
</dbReference>
<dbReference type="PANTHER" id="PTHR16301">
    <property type="entry name" value="IMPACT-RELATED"/>
    <property type="match status" value="1"/>
</dbReference>
<dbReference type="Gene3D" id="3.30.230.30">
    <property type="entry name" value="Impact, N-terminal domain"/>
    <property type="match status" value="1"/>
</dbReference>
<feature type="domain" description="PAS" evidence="8">
    <location>
        <begin position="355"/>
        <end position="412"/>
    </location>
</feature>
<comment type="caution">
    <text evidence="11">The sequence shown here is derived from an EMBL/GenBank/DDBJ whole genome shotgun (WGS) entry which is preliminary data.</text>
</comment>
<dbReference type="Proteomes" id="UP000218231">
    <property type="component" value="Unassembled WGS sequence"/>
</dbReference>
<dbReference type="InterPro" id="IPR000014">
    <property type="entry name" value="PAS"/>
</dbReference>
<keyword evidence="12" id="KW-1185">Reference proteome</keyword>
<evidence type="ECO:0000256" key="7">
    <source>
        <dbReference type="SAM" id="MobiDB-lite"/>
    </source>
</evidence>
<dbReference type="GO" id="GO:0140469">
    <property type="term" value="P:GCN2-mediated signaling"/>
    <property type="evidence" value="ECO:0007669"/>
    <property type="project" value="TreeGrafter"/>
</dbReference>
<sequence length="471" mass="54151">MIGNINREAQKDEICAVTSIFPEHIEVEAEHAVVLKFSQPIEIRLSIDLPQGYPNECPPSYSLSGPELSGPNREFLERQLNEAWNDSPRQPVIFTWANILIEFLQDWNKPDDLRMEGGITELEDDSESPSTSQGSCSSTAMENKKHTIFHGESFTDRKSHFQAHLAPIKSEAEAREVMSQLLENGKVARATHNIYAFRVKETRKGREILLQDCDDDGETKAASKILEIMIRMEALNVIVVVSRWYGGIHLGPDRFRHINNLAREILTEHGYDKKKNFSNSPYMSISQQRRFLENQEFALLAKYLPLARAIAGQHIDKTTMVRVALSYIKLQQCFIRLLPIYQNYYDEEWFRNIDALDVLNGFLMIIDSKGDTIYVSETVSLYLGLSQVEMTGNRFIDYVHRDDVELFQSAINYTHINWQQMCNIRMRSSLTKRANKDTIRSSPGYKCDLFRYTSQGAKWLVDSITVIFTAV</sequence>
<dbReference type="Gene3D" id="3.10.110.10">
    <property type="entry name" value="Ubiquitin Conjugating Enzyme"/>
    <property type="match status" value="1"/>
</dbReference>
<evidence type="ECO:0000256" key="5">
    <source>
        <dbReference type="ARBA" id="ARBA00022845"/>
    </source>
</evidence>
<dbReference type="STRING" id="2018661.A0A2A2L6A7"/>
<keyword evidence="4" id="KW-0678">Repressor</keyword>
<evidence type="ECO:0000256" key="4">
    <source>
        <dbReference type="ARBA" id="ARBA00022491"/>
    </source>
</evidence>
<organism evidence="11 12">
    <name type="scientific">Diploscapter pachys</name>
    <dbReference type="NCBI Taxonomy" id="2018661"/>
    <lineage>
        <taxon>Eukaryota</taxon>
        <taxon>Metazoa</taxon>
        <taxon>Ecdysozoa</taxon>
        <taxon>Nematoda</taxon>
        <taxon>Chromadorea</taxon>
        <taxon>Rhabditida</taxon>
        <taxon>Rhabditina</taxon>
        <taxon>Rhabditomorpha</taxon>
        <taxon>Rhabditoidea</taxon>
        <taxon>Rhabditidae</taxon>
        <taxon>Diploscapter</taxon>
    </lineage>
</organism>
<gene>
    <name evidence="11" type="ORF">WR25_15366</name>
</gene>
<evidence type="ECO:0000259" key="8">
    <source>
        <dbReference type="PROSITE" id="PS50112"/>
    </source>
</evidence>
<dbReference type="OrthoDB" id="69641at2759"/>